<dbReference type="PANTHER" id="PTHR35368">
    <property type="entry name" value="HYDROPEROXIDE REDUCTASE"/>
    <property type="match status" value="1"/>
</dbReference>
<dbReference type="InterPro" id="IPR003718">
    <property type="entry name" value="OsmC/Ohr_fam"/>
</dbReference>
<evidence type="ECO:0000313" key="1">
    <source>
        <dbReference type="EMBL" id="CUR56596.1"/>
    </source>
</evidence>
<accession>A0A2P2C3L3</accession>
<dbReference type="SUPFAM" id="SSF82784">
    <property type="entry name" value="OsmC-like"/>
    <property type="match status" value="1"/>
</dbReference>
<protein>
    <submittedName>
        <fullName evidence="1">OsmC family protein</fullName>
    </submittedName>
</protein>
<gene>
    <name evidence="1" type="ORF">NOCA2350081</name>
</gene>
<dbReference type="InterPro" id="IPR052924">
    <property type="entry name" value="OsmC/Ohr_hydroprdx_reductase"/>
</dbReference>
<dbReference type="InterPro" id="IPR036102">
    <property type="entry name" value="OsmC/Ohrsf"/>
</dbReference>
<dbReference type="InterPro" id="IPR015946">
    <property type="entry name" value="KH_dom-like_a/b"/>
</dbReference>
<dbReference type="Pfam" id="PF02566">
    <property type="entry name" value="OsmC"/>
    <property type="match status" value="1"/>
</dbReference>
<dbReference type="Gene3D" id="3.30.300.20">
    <property type="match status" value="1"/>
</dbReference>
<organism evidence="1">
    <name type="scientific">metagenome</name>
    <dbReference type="NCBI Taxonomy" id="256318"/>
    <lineage>
        <taxon>unclassified sequences</taxon>
        <taxon>metagenomes</taxon>
    </lineage>
</organism>
<sequence length="212" mass="22562">MTAPTHRPGAGESGAAHEGIITMTITTDHTDTNGVDVATLFATLDAVKGQPEIATFQFRATNTWIGGTHSRSEFSGFYGATQEMQHAQRTAVDSDHPDVLVGRDHGPTPVEYLLHGIAACLTAGLANIAAARGVRLHKVSSFVEGDIDLLGIFGLSDGSVRNGYQQIKVTLHVEGDADDETLRSLVEQSRRRSAVYDVLTNPTPVVIDVVTG</sequence>
<dbReference type="AlphaFoldDB" id="A0A2P2C3L3"/>
<reference evidence="1" key="1">
    <citation type="submission" date="2015-08" db="EMBL/GenBank/DDBJ databases">
        <authorList>
            <person name="Babu N.S."/>
            <person name="Beckwith C.J."/>
            <person name="Beseler K.G."/>
            <person name="Brison A."/>
            <person name="Carone J.V."/>
            <person name="Caskin T.P."/>
            <person name="Diamond M."/>
            <person name="Durham M.E."/>
            <person name="Foxe J.M."/>
            <person name="Go M."/>
            <person name="Henderson B.A."/>
            <person name="Jones I.B."/>
            <person name="McGettigan J.A."/>
            <person name="Micheletti S.J."/>
            <person name="Nasrallah M.E."/>
            <person name="Ortiz D."/>
            <person name="Piller C.R."/>
            <person name="Privatt S.R."/>
            <person name="Schneider S.L."/>
            <person name="Sharp S."/>
            <person name="Smith T.C."/>
            <person name="Stanton J.D."/>
            <person name="Ullery H.E."/>
            <person name="Wilson R.J."/>
            <person name="Serrano M.G."/>
            <person name="Buck G."/>
            <person name="Lee V."/>
            <person name="Wang Y."/>
            <person name="Carvalho R."/>
            <person name="Voegtly L."/>
            <person name="Shi R."/>
            <person name="Duckworth R."/>
            <person name="Johnson A."/>
            <person name="Loviza R."/>
            <person name="Walstead R."/>
            <person name="Shah Z."/>
            <person name="Kiflezghi M."/>
            <person name="Wade K."/>
            <person name="Ball S.L."/>
            <person name="Bradley K.W."/>
            <person name="Asai D.J."/>
            <person name="Bowman C.A."/>
            <person name="Russell D.A."/>
            <person name="Pope W.H."/>
            <person name="Jacobs-Sera D."/>
            <person name="Hendrix R.W."/>
            <person name="Hatfull G.F."/>
        </authorList>
    </citation>
    <scope>NUCLEOTIDE SEQUENCE</scope>
</reference>
<dbReference type="PANTHER" id="PTHR35368:SF1">
    <property type="entry name" value="HYDROPEROXIDE REDUCTASE"/>
    <property type="match status" value="1"/>
</dbReference>
<dbReference type="EMBL" id="CZKA01000029">
    <property type="protein sequence ID" value="CUR56596.1"/>
    <property type="molecule type" value="Genomic_DNA"/>
</dbReference>
<name>A0A2P2C3L3_9ZZZZ</name>
<proteinExistence type="predicted"/>